<keyword evidence="3" id="KW-0489">Methyltransferase</keyword>
<keyword evidence="4" id="KW-1185">Reference proteome</keyword>
<dbReference type="Proteomes" id="UP000503447">
    <property type="component" value="Chromosome"/>
</dbReference>
<dbReference type="SUPFAM" id="SSF53335">
    <property type="entry name" value="S-adenosyl-L-methionine-dependent methyltransferases"/>
    <property type="match status" value="2"/>
</dbReference>
<dbReference type="GO" id="GO:0032259">
    <property type="term" value="P:methylation"/>
    <property type="evidence" value="ECO:0007669"/>
    <property type="project" value="UniProtKB-KW"/>
</dbReference>
<dbReference type="InterPro" id="IPR029063">
    <property type="entry name" value="SAM-dependent_MTases_sf"/>
</dbReference>
<feature type="domain" description="DUF1156" evidence="2">
    <location>
        <begin position="91"/>
        <end position="142"/>
    </location>
</feature>
<dbReference type="GO" id="GO:0008168">
    <property type="term" value="F:methyltransferase activity"/>
    <property type="evidence" value="ECO:0007669"/>
    <property type="project" value="UniProtKB-KW"/>
</dbReference>
<dbReference type="GO" id="GO:0003676">
    <property type="term" value="F:nucleic acid binding"/>
    <property type="evidence" value="ECO:0007669"/>
    <property type="project" value="InterPro"/>
</dbReference>
<feature type="region of interest" description="Disordered" evidence="1">
    <location>
        <begin position="52"/>
        <end position="78"/>
    </location>
</feature>
<dbReference type="PROSITE" id="PS00092">
    <property type="entry name" value="N6_MTASE"/>
    <property type="match status" value="1"/>
</dbReference>
<dbReference type="InterPro" id="IPR002052">
    <property type="entry name" value="DNA_methylase_N6_adenine_CS"/>
</dbReference>
<evidence type="ECO:0000313" key="3">
    <source>
        <dbReference type="EMBL" id="QJW97250.1"/>
    </source>
</evidence>
<accession>A0A6M5YUY1</accession>
<dbReference type="Pfam" id="PF06634">
    <property type="entry name" value="DUF1156"/>
    <property type="match status" value="1"/>
</dbReference>
<evidence type="ECO:0000313" key="4">
    <source>
        <dbReference type="Proteomes" id="UP000503447"/>
    </source>
</evidence>
<gene>
    <name evidence="3" type="ORF">FTUN_4820</name>
</gene>
<evidence type="ECO:0000259" key="2">
    <source>
        <dbReference type="Pfam" id="PF06634"/>
    </source>
</evidence>
<dbReference type="RefSeq" id="WP_171472663.1">
    <property type="nucleotide sequence ID" value="NZ_CP053452.2"/>
</dbReference>
<organism evidence="3 4">
    <name type="scientific">Frigoriglobus tundricola</name>
    <dbReference type="NCBI Taxonomy" id="2774151"/>
    <lineage>
        <taxon>Bacteria</taxon>
        <taxon>Pseudomonadati</taxon>
        <taxon>Planctomycetota</taxon>
        <taxon>Planctomycetia</taxon>
        <taxon>Gemmatales</taxon>
        <taxon>Gemmataceae</taxon>
        <taxon>Frigoriglobus</taxon>
    </lineage>
</organism>
<proteinExistence type="predicted"/>
<dbReference type="Gene3D" id="3.40.50.150">
    <property type="entry name" value="Vaccinia Virus protein VP39"/>
    <property type="match status" value="1"/>
</dbReference>
<dbReference type="AlphaFoldDB" id="A0A6M5YUY1"/>
<reference evidence="4" key="1">
    <citation type="submission" date="2020-05" db="EMBL/GenBank/DDBJ databases">
        <title>Frigoriglobus tundricola gen. nov., sp. nov., a psychrotolerant cellulolytic planctomycete of the family Gemmataceae with two divergent copies of 16S rRNA gene.</title>
        <authorList>
            <person name="Kulichevskaya I.S."/>
            <person name="Ivanova A.A."/>
            <person name="Naumoff D.G."/>
            <person name="Beletsky A.V."/>
            <person name="Rijpstra W.I.C."/>
            <person name="Sinninghe Damste J.S."/>
            <person name="Mardanov A.V."/>
            <person name="Ravin N.V."/>
            <person name="Dedysh S.N."/>
        </authorList>
    </citation>
    <scope>NUCLEOTIDE SEQUENCE [LARGE SCALE GENOMIC DNA]</scope>
    <source>
        <strain evidence="4">PL17</strain>
    </source>
</reference>
<sequence>MGKGKVSKWDGASGLIREEATGDQLTFTAQSLHVLLPGDVKVGTAVDYDRVDETGKPSAARNVRRPGDQSLPQKPAAVGHGRVVPRLIEVALPIREISAESVRDKSLRHGHISTLHLWFARRPLAASRAVVFASLVPDPDHPDCPLAFREAVERHLKTHVPDVLKSYRRGKVVHMDPDPYRPYEGLPDTLRNRLMMFVAKWSPEWVAFDQGKSDKEPKSENLLDDRSLVKWETSGPTSKVGSKELPNEAGRKILWIARELTRIGNGGQIPTVLDPFSGGGAIPLEAGRVGAQPFANDYNPVAYLILRATCEFPQKYGKPGQRAKTVASGKPRLFGDGEMETVPNVLAHDVEHYAREILRRAREKIGHLFPVGKDKHPVIGYLWARTIPCANCQKRFPLIRSLYVCNTRSRKIALQLVKQGDVINIGLRRGKEITTTDGTMISEGRGNARCPHCTQVNSAAKDIKPRTLSGKMSEQLLVVITDTPEGRGYRLAEPADLAAIAAADDLAKTAERPSEPMPVEYSQAFPVITWGFTTWGSLFTNRQLVSMQTLAECARQVLGEVKKAVDADYYLALATYLGLWFGRASQRGNNQATWQSDAEKFAHPFSMQRISLAWDFAEVNPFNDASGGAAGNIEWITKVIEQESNANSRPATVSRGDSTSLSLKSGSIDAVVTDPPYFDAIAYADLSDMFYIWQKRVIGDDFPENYATPLTPKVAEATALKHRFKGSIEDAEKHFTSKLSTCLGEARRICKADGVVSIMFAHQSTEAWTALIHSLFNAGLNITATFPIDTERKARSRGMSSSALASSITVACRARLAGSLGSYKEVRRDIERVVKESVHRFWNYGFRGADLIVACYGPAVGEFGRYERVERGDGTPVNVPELLQLVREAALKAIAGEFTGDELSRLYFVWANLYGVSEQPWDDVRTVVQIGGESENAMDVATGRGLFVVDATNSRLAVLADRHERPHLGADKIDPLIDQLHRAMLFWKNEDRTKLVHYLHGHELGDHSGFWRLAQALFEVLPHDIEDWKLVSALLGERTTLRTEIKRREAALSGGAGLFDGQDE</sequence>
<dbReference type="KEGG" id="ftj:FTUN_4820"/>
<dbReference type="REBASE" id="409663">
    <property type="entry name" value="M.GbaFL17ORF4820P"/>
</dbReference>
<name>A0A6M5YUY1_9BACT</name>
<dbReference type="InterPro" id="IPR009537">
    <property type="entry name" value="DUF1156"/>
</dbReference>
<keyword evidence="3" id="KW-0808">Transferase</keyword>
<dbReference type="EMBL" id="CP053452">
    <property type="protein sequence ID" value="QJW97250.1"/>
    <property type="molecule type" value="Genomic_DNA"/>
</dbReference>
<protein>
    <submittedName>
        <fullName evidence="3">Adenine-specific DNA methylase containing a Zn-ribbon</fullName>
    </submittedName>
</protein>
<evidence type="ECO:0000256" key="1">
    <source>
        <dbReference type="SAM" id="MobiDB-lite"/>
    </source>
</evidence>